<keyword evidence="2" id="KW-1185">Reference proteome</keyword>
<gene>
    <name evidence="1" type="primary">hpnD</name>
    <name evidence="1" type="ORF">KOF26_16455</name>
</gene>
<dbReference type="SFLD" id="SFLDG01212">
    <property type="entry name" value="Phytoene_synthase_like"/>
    <property type="match status" value="1"/>
</dbReference>
<dbReference type="NCBIfam" id="TIGR03465">
    <property type="entry name" value="HpnD"/>
    <property type="match status" value="1"/>
</dbReference>
<sequence length="280" mass="30303">MSTGGGGAAALGTQASGSSFYAGMRILPKAEREAMYAIYGFCRLVDDIADDQQGGRSERAAALNRWRADIDALYAGGEGGQAAFLAPAVARFRLDQADFHAVIDGMMMDVEADMRWPDAATLDLYCDRVASAVGRLSVLVFGMERHVGLVLAHHLGRALQLTNILRDIDEDAAIGRVYLSRDALEAAGVPLTTPAEVAADPRVDAACRPLAALAHRHFREADAILSTRPRGHRVAPRLMSAAYGKLLARMEQIGWAPPRTRVRVSKRAILWTVIRLGLTR</sequence>
<reference evidence="1 2" key="1">
    <citation type="submission" date="2021-06" db="EMBL/GenBank/DDBJ databases">
        <title>Sphingomonas sp. XMGL2, whole genome shotgun sequencing project.</title>
        <authorList>
            <person name="Zhao G."/>
            <person name="Shen L."/>
        </authorList>
    </citation>
    <scope>NUCLEOTIDE SEQUENCE [LARGE SCALE GENOMIC DNA]</scope>
    <source>
        <strain evidence="1 2">XMGL2</strain>
    </source>
</reference>
<protein>
    <submittedName>
        <fullName evidence="1">Presqualene diphosphate synthase HpnD</fullName>
        <ecNumber evidence="1">2.5.1.103</ecNumber>
    </submittedName>
</protein>
<dbReference type="InterPro" id="IPR044843">
    <property type="entry name" value="Trans_IPPS_bact-type"/>
</dbReference>
<evidence type="ECO:0000313" key="1">
    <source>
        <dbReference type="EMBL" id="MBU3079450.1"/>
    </source>
</evidence>
<dbReference type="Proteomes" id="UP000776276">
    <property type="component" value="Unassembled WGS sequence"/>
</dbReference>
<organism evidence="1 2">
    <name type="scientific">Sphingomonas quercus</name>
    <dbReference type="NCBI Taxonomy" id="2842451"/>
    <lineage>
        <taxon>Bacteria</taxon>
        <taxon>Pseudomonadati</taxon>
        <taxon>Pseudomonadota</taxon>
        <taxon>Alphaproteobacteria</taxon>
        <taxon>Sphingomonadales</taxon>
        <taxon>Sphingomonadaceae</taxon>
        <taxon>Sphingomonas</taxon>
    </lineage>
</organism>
<dbReference type="InterPro" id="IPR002060">
    <property type="entry name" value="Squ/phyt_synthse"/>
</dbReference>
<name>A0ABS6BQF7_9SPHN</name>
<dbReference type="SFLD" id="SFLDG01018">
    <property type="entry name" value="Squalene/Phytoene_Synthase_Lik"/>
    <property type="match status" value="1"/>
</dbReference>
<dbReference type="GO" id="GO:0016740">
    <property type="term" value="F:transferase activity"/>
    <property type="evidence" value="ECO:0007669"/>
    <property type="project" value="UniProtKB-KW"/>
</dbReference>
<dbReference type="InterPro" id="IPR017828">
    <property type="entry name" value="SQ_synth_HpnD-like"/>
</dbReference>
<dbReference type="RefSeq" id="WP_216327682.1">
    <property type="nucleotide sequence ID" value="NZ_JAHKRT010000010.1"/>
</dbReference>
<dbReference type="SFLD" id="SFLDS00005">
    <property type="entry name" value="Isoprenoid_Synthase_Type_I"/>
    <property type="match status" value="1"/>
</dbReference>
<dbReference type="InterPro" id="IPR033904">
    <property type="entry name" value="Trans_IPPS_HH"/>
</dbReference>
<evidence type="ECO:0000313" key="2">
    <source>
        <dbReference type="Proteomes" id="UP000776276"/>
    </source>
</evidence>
<dbReference type="CDD" id="cd00683">
    <property type="entry name" value="Trans_IPPS_HH"/>
    <property type="match status" value="1"/>
</dbReference>
<comment type="caution">
    <text evidence="1">The sequence shown here is derived from an EMBL/GenBank/DDBJ whole genome shotgun (WGS) entry which is preliminary data.</text>
</comment>
<dbReference type="EMBL" id="JAHKRT010000010">
    <property type="protein sequence ID" value="MBU3079450.1"/>
    <property type="molecule type" value="Genomic_DNA"/>
</dbReference>
<dbReference type="PROSITE" id="PS01044">
    <property type="entry name" value="SQUALEN_PHYTOEN_SYN_1"/>
    <property type="match status" value="1"/>
</dbReference>
<dbReference type="EC" id="2.5.1.103" evidence="1"/>
<keyword evidence="1" id="KW-0808">Transferase</keyword>
<dbReference type="Pfam" id="PF00494">
    <property type="entry name" value="SQS_PSY"/>
    <property type="match status" value="1"/>
</dbReference>
<proteinExistence type="predicted"/>
<dbReference type="PANTHER" id="PTHR31480">
    <property type="entry name" value="BIFUNCTIONAL LYCOPENE CYCLASE/PHYTOENE SYNTHASE"/>
    <property type="match status" value="1"/>
</dbReference>
<accession>A0ABS6BQF7</accession>
<dbReference type="InterPro" id="IPR019845">
    <property type="entry name" value="Squalene/phytoene_synthase_CS"/>
</dbReference>